<organism evidence="1 2">
    <name type="scientific">Pseudomonas segetis</name>
    <dbReference type="NCBI Taxonomy" id="298908"/>
    <lineage>
        <taxon>Bacteria</taxon>
        <taxon>Pseudomonadati</taxon>
        <taxon>Pseudomonadota</taxon>
        <taxon>Gammaproteobacteria</taxon>
        <taxon>Pseudomonadales</taxon>
        <taxon>Pseudomonadaceae</taxon>
        <taxon>Pseudomonas</taxon>
    </lineage>
</organism>
<proteinExistence type="predicted"/>
<dbReference type="EMBL" id="FZOG01000001">
    <property type="protein sequence ID" value="SNR92996.1"/>
    <property type="molecule type" value="Genomic_DNA"/>
</dbReference>
<accession>A0A239ABF8</accession>
<gene>
    <name evidence="1" type="ORF">SAMN05216255_1060</name>
</gene>
<name>A0A239ABF8_9PSED</name>
<evidence type="ECO:0000313" key="1">
    <source>
        <dbReference type="EMBL" id="SNR92996.1"/>
    </source>
</evidence>
<reference evidence="2" key="1">
    <citation type="submission" date="2017-06" db="EMBL/GenBank/DDBJ databases">
        <authorList>
            <person name="Varghese N."/>
            <person name="Submissions S."/>
        </authorList>
    </citation>
    <scope>NUCLEOTIDE SEQUENCE [LARGE SCALE GENOMIC DNA]</scope>
    <source>
        <strain evidence="2">CIP 108523</strain>
    </source>
</reference>
<keyword evidence="2" id="KW-1185">Reference proteome</keyword>
<protein>
    <submittedName>
        <fullName evidence="1">Uncharacterized protein</fullName>
    </submittedName>
</protein>
<evidence type="ECO:0000313" key="2">
    <source>
        <dbReference type="Proteomes" id="UP000242915"/>
    </source>
</evidence>
<dbReference type="Proteomes" id="UP000242915">
    <property type="component" value="Unassembled WGS sequence"/>
</dbReference>
<dbReference type="AlphaFoldDB" id="A0A239ABF8"/>
<sequence length="38" mass="4127">MFTLPRSPMFVRSIAKGRNTLCADTRLATDQATQGACP</sequence>